<dbReference type="InterPro" id="IPR001296">
    <property type="entry name" value="Glyco_trans_1"/>
</dbReference>
<organism evidence="3 4">
    <name type="scientific">Robiginitalea myxolifaciens</name>
    <dbReference type="NCBI Taxonomy" id="400055"/>
    <lineage>
        <taxon>Bacteria</taxon>
        <taxon>Pseudomonadati</taxon>
        <taxon>Bacteroidota</taxon>
        <taxon>Flavobacteriia</taxon>
        <taxon>Flavobacteriales</taxon>
        <taxon>Flavobacteriaceae</taxon>
        <taxon>Robiginitalea</taxon>
    </lineage>
</organism>
<dbReference type="PANTHER" id="PTHR45947:SF3">
    <property type="entry name" value="SULFOQUINOVOSYL TRANSFERASE SQD2"/>
    <property type="match status" value="1"/>
</dbReference>
<dbReference type="PANTHER" id="PTHR45947">
    <property type="entry name" value="SULFOQUINOVOSYL TRANSFERASE SQD2"/>
    <property type="match status" value="1"/>
</dbReference>
<dbReference type="SUPFAM" id="SSF53756">
    <property type="entry name" value="UDP-Glycosyltransferase/glycogen phosphorylase"/>
    <property type="match status" value="1"/>
</dbReference>
<reference evidence="3 4" key="1">
    <citation type="submission" date="2016-10" db="EMBL/GenBank/DDBJ databases">
        <authorList>
            <person name="de Groot N.N."/>
        </authorList>
    </citation>
    <scope>NUCLEOTIDE SEQUENCE [LARGE SCALE GENOMIC DNA]</scope>
    <source>
        <strain evidence="3 4">DSM 21019</strain>
    </source>
</reference>
<accession>A0A1I6H210</accession>
<dbReference type="RefSeq" id="WP_092982543.1">
    <property type="nucleotide sequence ID" value="NZ_FOYQ01000002.1"/>
</dbReference>
<dbReference type="EMBL" id="FOYQ01000002">
    <property type="protein sequence ID" value="SFR48453.1"/>
    <property type="molecule type" value="Genomic_DNA"/>
</dbReference>
<protein>
    <submittedName>
        <fullName evidence="3">Glycosyltransferase involved in cell wall bisynthesis</fullName>
    </submittedName>
</protein>
<name>A0A1I6H210_9FLAO</name>
<evidence type="ECO:0000313" key="3">
    <source>
        <dbReference type="EMBL" id="SFR48453.1"/>
    </source>
</evidence>
<proteinExistence type="predicted"/>
<dbReference type="Gene3D" id="3.40.50.2000">
    <property type="entry name" value="Glycogen Phosphorylase B"/>
    <property type="match status" value="2"/>
</dbReference>
<feature type="domain" description="Glycosyltransferase subfamily 4-like N-terminal" evidence="2">
    <location>
        <begin position="21"/>
        <end position="194"/>
    </location>
</feature>
<dbReference type="CDD" id="cd03794">
    <property type="entry name" value="GT4_WbuB-like"/>
    <property type="match status" value="1"/>
</dbReference>
<dbReference type="InterPro" id="IPR050194">
    <property type="entry name" value="Glycosyltransferase_grp1"/>
</dbReference>
<evidence type="ECO:0000259" key="1">
    <source>
        <dbReference type="Pfam" id="PF00534"/>
    </source>
</evidence>
<keyword evidence="3" id="KW-0808">Transferase</keyword>
<dbReference type="STRING" id="400055.SAMN04490243_2098"/>
<sequence length="404" mass="45527">MRILFLGLAVPNMNEYHNMYTELMVAFREQGHEVVIVGPAYDAQHTGVQQEDGFQVLRVAQIKGFGPRLIQKGLTTVLMPYTYKRALKRSGIDLNFDLLILPTPPITLTVAAQWLKRKTGLKVYLVLRDIFPQNAVDLGMMRPGSLLFKHFRRTERALYKVSDYIGCMSAENMAYIRRHNPEVDPDKLHLLPNWGVKNDLLPPEQLDEVKARFGLEGKFVVLFGGNIGKPQKMENVLALAEACCEIDDMLFLIVGGGVEKESLDREVAARKMSNVMVWDYLTRSGFFELMQVADVGLISLSEDFTIPNYPSKTVTYFNARKPVLAAIDLNTDYGRDLEEVGAGFWAHAPDTEALKQKLLQLYENPDLRETMGNKGYAHMVAELQVGRAYEKLAAFTASQGFPLS</sequence>
<dbReference type="OrthoDB" id="9811902at2"/>
<evidence type="ECO:0000313" key="4">
    <source>
        <dbReference type="Proteomes" id="UP000199534"/>
    </source>
</evidence>
<dbReference type="AlphaFoldDB" id="A0A1I6H210"/>
<dbReference type="Pfam" id="PF00534">
    <property type="entry name" value="Glycos_transf_1"/>
    <property type="match status" value="1"/>
</dbReference>
<dbReference type="GO" id="GO:0016758">
    <property type="term" value="F:hexosyltransferase activity"/>
    <property type="evidence" value="ECO:0007669"/>
    <property type="project" value="TreeGrafter"/>
</dbReference>
<keyword evidence="4" id="KW-1185">Reference proteome</keyword>
<gene>
    <name evidence="3" type="ORF">SAMN04490243_2098</name>
</gene>
<dbReference type="InterPro" id="IPR028098">
    <property type="entry name" value="Glyco_trans_4-like_N"/>
</dbReference>
<dbReference type="Proteomes" id="UP000199534">
    <property type="component" value="Unassembled WGS sequence"/>
</dbReference>
<evidence type="ECO:0000259" key="2">
    <source>
        <dbReference type="Pfam" id="PF13579"/>
    </source>
</evidence>
<dbReference type="Pfam" id="PF13579">
    <property type="entry name" value="Glyco_trans_4_4"/>
    <property type="match status" value="1"/>
</dbReference>
<feature type="domain" description="Glycosyl transferase family 1" evidence="1">
    <location>
        <begin position="214"/>
        <end position="377"/>
    </location>
</feature>